<dbReference type="HOGENOM" id="CLU_2440504_0_0_1"/>
<name>A0A0A2VQ20_BEABA</name>
<protein>
    <submittedName>
        <fullName evidence="2">Uncharacterized protein</fullName>
    </submittedName>
</protein>
<evidence type="ECO:0000256" key="1">
    <source>
        <dbReference type="SAM" id="MobiDB-lite"/>
    </source>
</evidence>
<dbReference type="AlphaFoldDB" id="A0A0A2VQ20"/>
<feature type="region of interest" description="Disordered" evidence="1">
    <location>
        <begin position="28"/>
        <end position="94"/>
    </location>
</feature>
<comment type="caution">
    <text evidence="2">The sequence shown here is derived from an EMBL/GenBank/DDBJ whole genome shotgun (WGS) entry which is preliminary data.</text>
</comment>
<evidence type="ECO:0000313" key="3">
    <source>
        <dbReference type="Proteomes" id="UP000030106"/>
    </source>
</evidence>
<reference evidence="2 3" key="1">
    <citation type="submission" date="2012-10" db="EMBL/GenBank/DDBJ databases">
        <title>Genome sequencing and analysis of entomopathogenic fungi Beauveria bassiana D1-5.</title>
        <authorList>
            <person name="Li Q."/>
            <person name="Wang L."/>
            <person name="Zhang Z."/>
            <person name="Wang Q."/>
            <person name="Ren J."/>
            <person name="Wang M."/>
            <person name="Xu W."/>
            <person name="Wang J."/>
            <person name="Lu Y."/>
            <person name="Du Q."/>
            <person name="Sun Z."/>
        </authorList>
    </citation>
    <scope>NUCLEOTIDE SEQUENCE [LARGE SCALE GENOMIC DNA]</scope>
    <source>
        <strain evidence="2 3">D1-5</strain>
    </source>
</reference>
<proteinExistence type="predicted"/>
<sequence length="94" mass="10006">MSGITDEAALEAHDLVDAEDRMQQALIYGFQERDKRESISSQQSTGSNDSAPDPNKSKMGSMGSMGSMGNKGNTGNQKPSLLDRGKEALGLNSQ</sequence>
<evidence type="ECO:0000313" key="2">
    <source>
        <dbReference type="EMBL" id="KGQ08245.1"/>
    </source>
</evidence>
<organism evidence="2 3">
    <name type="scientific">Beauveria bassiana D1-5</name>
    <dbReference type="NCBI Taxonomy" id="1245745"/>
    <lineage>
        <taxon>Eukaryota</taxon>
        <taxon>Fungi</taxon>
        <taxon>Dikarya</taxon>
        <taxon>Ascomycota</taxon>
        <taxon>Pezizomycotina</taxon>
        <taxon>Sordariomycetes</taxon>
        <taxon>Hypocreomycetidae</taxon>
        <taxon>Hypocreales</taxon>
        <taxon>Cordycipitaceae</taxon>
        <taxon>Beauveria</taxon>
    </lineage>
</organism>
<feature type="compositionally biased region" description="Polar residues" evidence="1">
    <location>
        <begin position="39"/>
        <end position="50"/>
    </location>
</feature>
<dbReference type="EMBL" id="ANFO01000598">
    <property type="protein sequence ID" value="KGQ08245.1"/>
    <property type="molecule type" value="Genomic_DNA"/>
</dbReference>
<dbReference type="Proteomes" id="UP000030106">
    <property type="component" value="Unassembled WGS sequence"/>
</dbReference>
<accession>A0A0A2VQ20</accession>
<gene>
    <name evidence="2" type="ORF">BBAD15_g6426</name>
</gene>
<feature type="compositionally biased region" description="Low complexity" evidence="1">
    <location>
        <begin position="57"/>
        <end position="76"/>
    </location>
</feature>